<comment type="caution">
    <text evidence="1">The sequence shown here is derived from an EMBL/GenBank/DDBJ whole genome shotgun (WGS) entry which is preliminary data.</text>
</comment>
<gene>
    <name evidence="1" type="ORF">DW084_12535</name>
</gene>
<dbReference type="Proteomes" id="UP000286288">
    <property type="component" value="Unassembled WGS sequence"/>
</dbReference>
<sequence>MLFCLRSLDNKSACENSRKISHIFSLFYHNLPANPFFFSFEHKNSLVKAAILLCKKGGIK</sequence>
<dbReference type="EMBL" id="QRMZ01000017">
    <property type="protein sequence ID" value="RHK05575.1"/>
    <property type="molecule type" value="Genomic_DNA"/>
</dbReference>
<name>A0A415EQD9_ENTCA</name>
<reference evidence="1 2" key="1">
    <citation type="submission" date="2018-08" db="EMBL/GenBank/DDBJ databases">
        <title>A genome reference for cultivated species of the human gut microbiota.</title>
        <authorList>
            <person name="Zou Y."/>
            <person name="Xue W."/>
            <person name="Luo G."/>
        </authorList>
    </citation>
    <scope>NUCLEOTIDE SEQUENCE [LARGE SCALE GENOMIC DNA]</scope>
    <source>
        <strain evidence="1 2">AF48-16</strain>
    </source>
</reference>
<organism evidence="1 2">
    <name type="scientific">Enterococcus casseliflavus</name>
    <name type="common">Enterococcus flavescens</name>
    <dbReference type="NCBI Taxonomy" id="37734"/>
    <lineage>
        <taxon>Bacteria</taxon>
        <taxon>Bacillati</taxon>
        <taxon>Bacillota</taxon>
        <taxon>Bacilli</taxon>
        <taxon>Lactobacillales</taxon>
        <taxon>Enterococcaceae</taxon>
        <taxon>Enterococcus</taxon>
    </lineage>
</organism>
<accession>A0A415EQD9</accession>
<proteinExistence type="predicted"/>
<evidence type="ECO:0000313" key="1">
    <source>
        <dbReference type="EMBL" id="RHK05575.1"/>
    </source>
</evidence>
<dbReference type="AlphaFoldDB" id="A0A415EQD9"/>
<protein>
    <submittedName>
        <fullName evidence="1">Uncharacterized protein</fullName>
    </submittedName>
</protein>
<evidence type="ECO:0000313" key="2">
    <source>
        <dbReference type="Proteomes" id="UP000286288"/>
    </source>
</evidence>